<feature type="region of interest" description="Disordered" evidence="3">
    <location>
        <begin position="1"/>
        <end position="76"/>
    </location>
</feature>
<feature type="compositionally biased region" description="Basic and acidic residues" evidence="3">
    <location>
        <begin position="33"/>
        <end position="63"/>
    </location>
</feature>
<dbReference type="Gene3D" id="3.40.50.80">
    <property type="entry name" value="Nucleotide-binding domain of ferredoxin-NADP reductase (FNR) module"/>
    <property type="match status" value="1"/>
</dbReference>
<feature type="compositionally biased region" description="Polar residues" evidence="3">
    <location>
        <begin position="1"/>
        <end position="15"/>
    </location>
</feature>
<evidence type="ECO:0000313" key="6">
    <source>
        <dbReference type="Proteomes" id="UP001642406"/>
    </source>
</evidence>
<dbReference type="EMBL" id="CAWUHC010000009">
    <property type="protein sequence ID" value="CAK7213325.1"/>
    <property type="molecule type" value="Genomic_DNA"/>
</dbReference>
<protein>
    <recommendedName>
        <fullName evidence="4">Ferric reductase NAD binding domain-containing protein</fullName>
    </recommendedName>
</protein>
<evidence type="ECO:0000313" key="5">
    <source>
        <dbReference type="EMBL" id="CAK7213325.1"/>
    </source>
</evidence>
<keyword evidence="2" id="KW-0560">Oxidoreductase</keyword>
<proteinExistence type="predicted"/>
<dbReference type="InterPro" id="IPR013121">
    <property type="entry name" value="Fe_red_NAD-bd_6"/>
</dbReference>
<dbReference type="PANTHER" id="PTHR32361">
    <property type="entry name" value="FERRIC/CUPRIC REDUCTASE TRANSMEMBRANE COMPONENT"/>
    <property type="match status" value="1"/>
</dbReference>
<accession>A0ABP0B195</accession>
<evidence type="ECO:0000259" key="4">
    <source>
        <dbReference type="Pfam" id="PF08030"/>
    </source>
</evidence>
<sequence length="173" mass="17854">MEVTAQNIAGSNLNAAGSGPAEALTRATATTDLNHDSDKEMVEEKEHAVEKENVSRRNSHEDDANGETSAGVGAARTNVAADLEKATAAADAAAAISETNISESQPLRHSFSPGRPDAATVIRNAVSSTARSQRVLVAACGPPALMKAVRSATASCITSDGPSVELHCEQFGW</sequence>
<organism evidence="5 6">
    <name type="scientific">Sporothrix bragantina</name>
    <dbReference type="NCBI Taxonomy" id="671064"/>
    <lineage>
        <taxon>Eukaryota</taxon>
        <taxon>Fungi</taxon>
        <taxon>Dikarya</taxon>
        <taxon>Ascomycota</taxon>
        <taxon>Pezizomycotina</taxon>
        <taxon>Sordariomycetes</taxon>
        <taxon>Sordariomycetidae</taxon>
        <taxon>Ophiostomatales</taxon>
        <taxon>Ophiostomataceae</taxon>
        <taxon>Sporothrix</taxon>
    </lineage>
</organism>
<dbReference type="Proteomes" id="UP001642406">
    <property type="component" value="Unassembled WGS sequence"/>
</dbReference>
<comment type="caution">
    <text evidence="5">The sequence shown here is derived from an EMBL/GenBank/DDBJ whole genome shotgun (WGS) entry which is preliminary data.</text>
</comment>
<keyword evidence="1" id="KW-0813">Transport</keyword>
<evidence type="ECO:0000256" key="2">
    <source>
        <dbReference type="ARBA" id="ARBA00023002"/>
    </source>
</evidence>
<evidence type="ECO:0000256" key="1">
    <source>
        <dbReference type="ARBA" id="ARBA00022448"/>
    </source>
</evidence>
<keyword evidence="6" id="KW-1185">Reference proteome</keyword>
<gene>
    <name evidence="5" type="ORF">SBRCBS47491_001767</name>
</gene>
<evidence type="ECO:0000256" key="3">
    <source>
        <dbReference type="SAM" id="MobiDB-lite"/>
    </source>
</evidence>
<dbReference type="InterPro" id="IPR039261">
    <property type="entry name" value="FNR_nucleotide-bd"/>
</dbReference>
<feature type="domain" description="Ferric reductase NAD binding" evidence="4">
    <location>
        <begin position="55"/>
        <end position="153"/>
    </location>
</feature>
<name>A0ABP0B195_9PEZI</name>
<dbReference type="InterPro" id="IPR051410">
    <property type="entry name" value="Ferric/Cupric_Reductase"/>
</dbReference>
<reference evidence="5 6" key="1">
    <citation type="submission" date="2024-01" db="EMBL/GenBank/DDBJ databases">
        <authorList>
            <person name="Allen C."/>
            <person name="Tagirdzhanova G."/>
        </authorList>
    </citation>
    <scope>NUCLEOTIDE SEQUENCE [LARGE SCALE GENOMIC DNA]</scope>
</reference>
<dbReference type="Pfam" id="PF08030">
    <property type="entry name" value="NAD_binding_6"/>
    <property type="match status" value="1"/>
</dbReference>